<evidence type="ECO:0000256" key="4">
    <source>
        <dbReference type="ARBA" id="ARBA00023163"/>
    </source>
</evidence>
<evidence type="ECO:0000313" key="7">
    <source>
        <dbReference type="EMBL" id="XCG64900.1"/>
    </source>
</evidence>
<evidence type="ECO:0000256" key="2">
    <source>
        <dbReference type="ARBA" id="ARBA00022491"/>
    </source>
</evidence>
<dbReference type="RefSeq" id="WP_353650512.1">
    <property type="nucleotide sequence ID" value="NZ_CP159218.1"/>
</dbReference>
<evidence type="ECO:0000256" key="1">
    <source>
        <dbReference type="ARBA" id="ARBA00021390"/>
    </source>
</evidence>
<dbReference type="Gene3D" id="1.10.10.10">
    <property type="entry name" value="Winged helix-like DNA-binding domain superfamily/Winged helix DNA-binding domain"/>
    <property type="match status" value="1"/>
</dbReference>
<dbReference type="InterPro" id="IPR050313">
    <property type="entry name" value="Carb_Metab_HTH_regulators"/>
</dbReference>
<organism evidence="7">
    <name type="scientific">Nakamurella sp. A5-74</name>
    <dbReference type="NCBI Taxonomy" id="3158264"/>
    <lineage>
        <taxon>Bacteria</taxon>
        <taxon>Bacillati</taxon>
        <taxon>Actinomycetota</taxon>
        <taxon>Actinomycetes</taxon>
        <taxon>Nakamurellales</taxon>
        <taxon>Nakamurellaceae</taxon>
        <taxon>Nakamurella</taxon>
    </lineage>
</organism>
<dbReference type="EMBL" id="CP159218">
    <property type="protein sequence ID" value="XCG64900.1"/>
    <property type="molecule type" value="Genomic_DNA"/>
</dbReference>
<keyword evidence="7" id="KW-0238">DNA-binding</keyword>
<dbReference type="InterPro" id="IPR036388">
    <property type="entry name" value="WH-like_DNA-bd_sf"/>
</dbReference>
<dbReference type="Gene3D" id="3.40.50.1360">
    <property type="match status" value="1"/>
</dbReference>
<dbReference type="InterPro" id="IPR036390">
    <property type="entry name" value="WH_DNA-bd_sf"/>
</dbReference>
<dbReference type="AlphaFoldDB" id="A0AAU8DVL0"/>
<sequence>MPSTSELRRRAILDRARTEGRVDVTDLADDLGVASETIRRDLSRLENHGLIRRVHGGAQPVESAGYETSILLRAESRPQEKRRIAVAAAEHLGDAETVFIDEGFTPQLVAEELVASDRPLTFVTSSLTSAAILAANPAHTTIMLGGRIRGRTLGTVDHWATAMLADLRVDIAYLGANGVSRTHGLTTPDPAVAAVKRAAVAAARRRIFVGINTKFSVSSFIRFADLADFELLITDAGLNAHEAQRYAAAGTQVLRT</sequence>
<dbReference type="Pfam" id="PF08220">
    <property type="entry name" value="HTH_DeoR"/>
    <property type="match status" value="1"/>
</dbReference>
<dbReference type="PROSITE" id="PS51000">
    <property type="entry name" value="HTH_DEOR_2"/>
    <property type="match status" value="1"/>
</dbReference>
<dbReference type="InterPro" id="IPR037171">
    <property type="entry name" value="NagB/RpiA_transferase-like"/>
</dbReference>
<dbReference type="PANTHER" id="PTHR30363:SF4">
    <property type="entry name" value="GLYCEROL-3-PHOSPHATE REGULON REPRESSOR"/>
    <property type="match status" value="1"/>
</dbReference>
<dbReference type="SUPFAM" id="SSF46785">
    <property type="entry name" value="Winged helix' DNA-binding domain"/>
    <property type="match status" value="1"/>
</dbReference>
<keyword evidence="4" id="KW-0804">Transcription</keyword>
<protein>
    <recommendedName>
        <fullName evidence="1">Lactose phosphotransferase system repressor</fullName>
    </recommendedName>
</protein>
<dbReference type="Pfam" id="PF00455">
    <property type="entry name" value="DeoRC"/>
    <property type="match status" value="1"/>
</dbReference>
<dbReference type="GO" id="GO:0003677">
    <property type="term" value="F:DNA binding"/>
    <property type="evidence" value="ECO:0007669"/>
    <property type="project" value="UniProtKB-KW"/>
</dbReference>
<keyword evidence="3" id="KW-0805">Transcription regulation</keyword>
<dbReference type="SMART" id="SM00420">
    <property type="entry name" value="HTH_DEOR"/>
    <property type="match status" value="1"/>
</dbReference>
<evidence type="ECO:0000256" key="3">
    <source>
        <dbReference type="ARBA" id="ARBA00023015"/>
    </source>
</evidence>
<reference evidence="7" key="1">
    <citation type="submission" date="2024-05" db="EMBL/GenBank/DDBJ databases">
        <authorList>
            <person name="Cai S.Y."/>
            <person name="Jin L.M."/>
            <person name="Li H.R."/>
        </authorList>
    </citation>
    <scope>NUCLEOTIDE SEQUENCE</scope>
    <source>
        <strain evidence="7">A5-74</strain>
    </source>
</reference>
<proteinExistence type="predicted"/>
<dbReference type="SUPFAM" id="SSF100950">
    <property type="entry name" value="NagB/RpiA/CoA transferase-like"/>
    <property type="match status" value="1"/>
</dbReference>
<feature type="domain" description="HTH deoR-type" evidence="6">
    <location>
        <begin position="5"/>
        <end position="60"/>
    </location>
</feature>
<dbReference type="PANTHER" id="PTHR30363">
    <property type="entry name" value="HTH-TYPE TRANSCRIPTIONAL REGULATOR SRLR-RELATED"/>
    <property type="match status" value="1"/>
</dbReference>
<name>A0AAU8DVL0_9ACTN</name>
<evidence type="ECO:0000256" key="5">
    <source>
        <dbReference type="ARBA" id="ARBA00024937"/>
    </source>
</evidence>
<keyword evidence="2" id="KW-0678">Repressor</keyword>
<dbReference type="InterPro" id="IPR001034">
    <property type="entry name" value="DeoR_HTH"/>
</dbReference>
<dbReference type="InterPro" id="IPR014036">
    <property type="entry name" value="DeoR-like_C"/>
</dbReference>
<dbReference type="GO" id="GO:0003700">
    <property type="term" value="F:DNA-binding transcription factor activity"/>
    <property type="evidence" value="ECO:0007669"/>
    <property type="project" value="InterPro"/>
</dbReference>
<gene>
    <name evidence="7" type="ORF">ABLG96_06200</name>
</gene>
<dbReference type="PRINTS" id="PR00037">
    <property type="entry name" value="HTHLACR"/>
</dbReference>
<evidence type="ECO:0000259" key="6">
    <source>
        <dbReference type="PROSITE" id="PS51000"/>
    </source>
</evidence>
<comment type="function">
    <text evidence="5">Repressor of the lactose catabolism operon. Galactose-6-phosphate is the inducer.</text>
</comment>
<accession>A0AAU8DVL0</accession>
<dbReference type="SMART" id="SM01134">
    <property type="entry name" value="DeoRC"/>
    <property type="match status" value="1"/>
</dbReference>